<accession>A0A1D2YUP1</accession>
<dbReference type="Gene3D" id="3.90.79.10">
    <property type="entry name" value="Nucleoside Triphosphate Pyrophosphohydrolase"/>
    <property type="match status" value="1"/>
</dbReference>
<keyword evidence="4" id="KW-0378">Hydrolase</keyword>
<evidence type="ECO:0000256" key="6">
    <source>
        <dbReference type="ARBA" id="ARBA00023211"/>
    </source>
</evidence>
<evidence type="ECO:0000256" key="1">
    <source>
        <dbReference type="ARBA" id="ARBA00001936"/>
    </source>
</evidence>
<evidence type="ECO:0000259" key="7">
    <source>
        <dbReference type="PROSITE" id="PS51462"/>
    </source>
</evidence>
<evidence type="ECO:0000256" key="2">
    <source>
        <dbReference type="ARBA" id="ARBA00001946"/>
    </source>
</evidence>
<dbReference type="EMBL" id="MIJF01000024">
    <property type="protein sequence ID" value="OEF99430.1"/>
    <property type="molecule type" value="Genomic_DNA"/>
</dbReference>
<dbReference type="CDD" id="cd03426">
    <property type="entry name" value="NUDIX_CoAse_Nudt7"/>
    <property type="match status" value="1"/>
</dbReference>
<dbReference type="InterPro" id="IPR000086">
    <property type="entry name" value="NUDIX_hydrolase_dom"/>
</dbReference>
<reference evidence="8 9" key="1">
    <citation type="submission" date="2016-09" db="EMBL/GenBank/DDBJ databases">
        <title>Draft genome sequence for the type strain of Vulcanibacillus modesticaldus BR, a strictly anaerobic, moderately thermophilic, and nitrate-reducing bacterium from deep sea-hydrothermal vents of the Mid-Atlantic Ridge.</title>
        <authorList>
            <person name="Abin C.A."/>
            <person name="Hollibaugh J.T."/>
        </authorList>
    </citation>
    <scope>NUCLEOTIDE SEQUENCE [LARGE SCALE GENOMIC DNA]</scope>
    <source>
        <strain evidence="8 9">BR</strain>
    </source>
</reference>
<evidence type="ECO:0000256" key="3">
    <source>
        <dbReference type="ARBA" id="ARBA00022723"/>
    </source>
</evidence>
<dbReference type="AlphaFoldDB" id="A0A1D2YUP1"/>
<comment type="caution">
    <text evidence="8">The sequence shown here is derived from an EMBL/GenBank/DDBJ whole genome shotgun (WGS) entry which is preliminary data.</text>
</comment>
<evidence type="ECO:0000256" key="5">
    <source>
        <dbReference type="ARBA" id="ARBA00022842"/>
    </source>
</evidence>
<dbReference type="Proteomes" id="UP000243739">
    <property type="component" value="Unassembled WGS sequence"/>
</dbReference>
<dbReference type="SUPFAM" id="SSF55811">
    <property type="entry name" value="Nudix"/>
    <property type="match status" value="1"/>
</dbReference>
<dbReference type="Pfam" id="PF00293">
    <property type="entry name" value="NUDIX"/>
    <property type="match status" value="1"/>
</dbReference>
<gene>
    <name evidence="8" type="ORF">BHF71_01955</name>
</gene>
<evidence type="ECO:0000313" key="9">
    <source>
        <dbReference type="Proteomes" id="UP000243739"/>
    </source>
</evidence>
<organism evidence="8 9">
    <name type="scientific">Vulcanibacillus modesticaldus</name>
    <dbReference type="NCBI Taxonomy" id="337097"/>
    <lineage>
        <taxon>Bacteria</taxon>
        <taxon>Bacillati</taxon>
        <taxon>Bacillota</taxon>
        <taxon>Bacilli</taxon>
        <taxon>Bacillales</taxon>
        <taxon>Bacillaceae</taxon>
        <taxon>Vulcanibacillus</taxon>
    </lineage>
</organism>
<keyword evidence="3" id="KW-0479">Metal-binding</keyword>
<proteinExistence type="predicted"/>
<keyword evidence="5" id="KW-0460">Magnesium</keyword>
<dbReference type="STRING" id="337097.BHF71_01955"/>
<name>A0A1D2YUP1_9BACI</name>
<dbReference type="GO" id="GO:0010945">
    <property type="term" value="F:coenzyme A diphosphatase activity"/>
    <property type="evidence" value="ECO:0007669"/>
    <property type="project" value="InterPro"/>
</dbReference>
<evidence type="ECO:0000256" key="4">
    <source>
        <dbReference type="ARBA" id="ARBA00022801"/>
    </source>
</evidence>
<protein>
    <recommendedName>
        <fullName evidence="7">Nudix hydrolase domain-containing protein</fullName>
    </recommendedName>
</protein>
<keyword evidence="9" id="KW-1185">Reference proteome</keyword>
<dbReference type="PROSITE" id="PS51462">
    <property type="entry name" value="NUDIX"/>
    <property type="match status" value="1"/>
</dbReference>
<dbReference type="PANTHER" id="PTHR12992:SF11">
    <property type="entry name" value="MITOCHONDRIAL COENZYME A DIPHOSPHATASE NUDT8"/>
    <property type="match status" value="1"/>
</dbReference>
<comment type="cofactor">
    <cofactor evidence="2">
        <name>Mg(2+)</name>
        <dbReference type="ChEBI" id="CHEBI:18420"/>
    </cofactor>
</comment>
<keyword evidence="6" id="KW-0464">Manganese</keyword>
<dbReference type="PANTHER" id="PTHR12992">
    <property type="entry name" value="NUDIX HYDROLASE"/>
    <property type="match status" value="1"/>
</dbReference>
<evidence type="ECO:0000313" key="8">
    <source>
        <dbReference type="EMBL" id="OEF99430.1"/>
    </source>
</evidence>
<dbReference type="InterPro" id="IPR045121">
    <property type="entry name" value="CoAse"/>
</dbReference>
<dbReference type="GO" id="GO:0046872">
    <property type="term" value="F:metal ion binding"/>
    <property type="evidence" value="ECO:0007669"/>
    <property type="project" value="UniProtKB-KW"/>
</dbReference>
<feature type="domain" description="Nudix hydrolase" evidence="7">
    <location>
        <begin position="29"/>
        <end position="162"/>
    </location>
</feature>
<dbReference type="InterPro" id="IPR015797">
    <property type="entry name" value="NUDIX_hydrolase-like_dom_sf"/>
</dbReference>
<comment type="cofactor">
    <cofactor evidence="1">
        <name>Mn(2+)</name>
        <dbReference type="ChEBI" id="CHEBI:29035"/>
    </cofactor>
</comment>
<sequence length="211" mass="24517">MNRSEKVVLSEIKNNLQNRKINILDHEEMNKYAVIVPIVVNDDQSLSILFEIRAKKLRRQPGEVSFPGGKIDKSDLSEKDAAIREASEELGIPKDDIEIIGQLDTYIPSLNSIIYPFVAKINIQQLNPNRDEVDDIFLVPIDYFLQTEPEKHEINIKIEPSDSFPFHLIPGGKNYPWRKRKIYELFYIYNDYIIWGLTAKIVHHFVSIIPK</sequence>